<dbReference type="RefSeq" id="WP_086742978.1">
    <property type="nucleotide sequence ID" value="NZ_MWPV01000001.1"/>
</dbReference>
<keyword evidence="4" id="KW-1185">Reference proteome</keyword>
<accession>A0A244CVC7</accession>
<dbReference type="AlphaFoldDB" id="A0A244CVC7"/>
<sequence length="479" mass="54744">MEISNIMKIVSRSFLLFLSLYLPNANAVAFQDANASLISNTKNAVPNHSVWKTQGYGYILEVIDEDIRFYDVTKHHCLLNTIETGEYPSRNLTVIGDTAELDWHTVHPVKLIKLNSLPKVCQQSRWPSTQTEHKAFSAPETFDILWVTFAENFAFNDELNWNWDANYAKWRNKITDGMSEAALADVFSELIDKLGDAHAYVESDDDSFFAMHNIKWEQFKSRVLEEGFSQQNEFSSFREFYQALNNKRSRIIASYFDEKYPPQQLNRSLFWASLPHEIGYLSIEDMSEYTKENTVQADIDEVDRAMRHIMPILRNAKGLVIDLRWNSGGYDVVSQRILSYLIDKPLLIGSKSFRTENGFSKPTNIIVQPANFNRYLAPIVVLTSGITMSAAESFLLGVAAREHVTIIGEPSNGGFSDSLPKQLPNGWSFTLSNERYTDTKGESYEFRGYPVDKYFEYLNASDLKANKDSALIEAMNILH</sequence>
<dbReference type="SMART" id="SM00245">
    <property type="entry name" value="TSPc"/>
    <property type="match status" value="1"/>
</dbReference>
<dbReference type="Gene3D" id="3.30.750.44">
    <property type="match status" value="1"/>
</dbReference>
<keyword evidence="1" id="KW-0732">Signal</keyword>
<dbReference type="Gene3D" id="3.90.226.10">
    <property type="entry name" value="2-enoyl-CoA Hydratase, Chain A, domain 1"/>
    <property type="match status" value="1"/>
</dbReference>
<dbReference type="Pfam" id="PF03572">
    <property type="entry name" value="Peptidase_S41"/>
    <property type="match status" value="1"/>
</dbReference>
<dbReference type="SUPFAM" id="SSF52096">
    <property type="entry name" value="ClpP/crotonase"/>
    <property type="match status" value="1"/>
</dbReference>
<dbReference type="InterPro" id="IPR005151">
    <property type="entry name" value="Tail-specific_protease"/>
</dbReference>
<evidence type="ECO:0000313" key="4">
    <source>
        <dbReference type="Proteomes" id="UP000194841"/>
    </source>
</evidence>
<reference evidence="3 4" key="1">
    <citation type="submission" date="2017-02" db="EMBL/GenBank/DDBJ databases">
        <title>Pseudoalteromonas ulvae TC14 Genome.</title>
        <authorList>
            <person name="Molmeret M."/>
        </authorList>
    </citation>
    <scope>NUCLEOTIDE SEQUENCE [LARGE SCALE GENOMIC DNA]</scope>
    <source>
        <strain evidence="3">TC14</strain>
    </source>
</reference>
<protein>
    <recommendedName>
        <fullName evidence="2">Tail specific protease domain-containing protein</fullName>
    </recommendedName>
</protein>
<name>A0A244CVC7_PSEDV</name>
<dbReference type="InterPro" id="IPR029045">
    <property type="entry name" value="ClpP/crotonase-like_dom_sf"/>
</dbReference>
<evidence type="ECO:0000259" key="2">
    <source>
        <dbReference type="SMART" id="SM00245"/>
    </source>
</evidence>
<comment type="caution">
    <text evidence="3">The sequence shown here is derived from an EMBL/GenBank/DDBJ whole genome shotgun (WGS) entry which is preliminary data.</text>
</comment>
<feature type="domain" description="Tail specific protease" evidence="2">
    <location>
        <begin position="266"/>
        <end position="456"/>
    </location>
</feature>
<feature type="signal peptide" evidence="1">
    <location>
        <begin position="1"/>
        <end position="27"/>
    </location>
</feature>
<dbReference type="Proteomes" id="UP000194841">
    <property type="component" value="Unassembled WGS sequence"/>
</dbReference>
<dbReference type="PANTHER" id="PTHR11261">
    <property type="entry name" value="INTERPHOTORECEPTOR RETINOID-BINDING PROTEIN"/>
    <property type="match status" value="1"/>
</dbReference>
<evidence type="ECO:0000256" key="1">
    <source>
        <dbReference type="SAM" id="SignalP"/>
    </source>
</evidence>
<proteinExistence type="predicted"/>
<dbReference type="EMBL" id="MWPV01000001">
    <property type="protein sequence ID" value="OUL59587.1"/>
    <property type="molecule type" value="Genomic_DNA"/>
</dbReference>
<dbReference type="CDD" id="cd07563">
    <property type="entry name" value="Peptidase_S41_IRBP"/>
    <property type="match status" value="1"/>
</dbReference>
<dbReference type="OrthoDB" id="9758793at2"/>
<organism evidence="3 4">
    <name type="scientific">Pseudoalteromonas ulvae</name>
    <dbReference type="NCBI Taxonomy" id="107327"/>
    <lineage>
        <taxon>Bacteria</taxon>
        <taxon>Pseudomonadati</taxon>
        <taxon>Pseudomonadota</taxon>
        <taxon>Gammaproteobacteria</taxon>
        <taxon>Alteromonadales</taxon>
        <taxon>Pseudoalteromonadaceae</taxon>
        <taxon>Pseudoalteromonas</taxon>
    </lineage>
</organism>
<gene>
    <name evidence="3" type="ORF">B1199_04920</name>
</gene>
<dbReference type="PANTHER" id="PTHR11261:SF3">
    <property type="entry name" value="RETINOL-BINDING PROTEIN 3"/>
    <property type="match status" value="1"/>
</dbReference>
<dbReference type="GO" id="GO:0008236">
    <property type="term" value="F:serine-type peptidase activity"/>
    <property type="evidence" value="ECO:0007669"/>
    <property type="project" value="InterPro"/>
</dbReference>
<dbReference type="Pfam" id="PF14684">
    <property type="entry name" value="Tricorn_C1"/>
    <property type="match status" value="1"/>
</dbReference>
<dbReference type="GO" id="GO:0006508">
    <property type="term" value="P:proteolysis"/>
    <property type="evidence" value="ECO:0007669"/>
    <property type="project" value="InterPro"/>
</dbReference>
<evidence type="ECO:0000313" key="3">
    <source>
        <dbReference type="EMBL" id="OUL59587.1"/>
    </source>
</evidence>
<feature type="chain" id="PRO_5011969864" description="Tail specific protease domain-containing protein" evidence="1">
    <location>
        <begin position="28"/>
        <end position="479"/>
    </location>
</feature>
<dbReference type="InterPro" id="IPR028204">
    <property type="entry name" value="Tricorn_C1"/>
</dbReference>